<reference evidence="5" key="1">
    <citation type="submission" date="2022-01" db="EMBL/GenBank/DDBJ databases">
        <title>Draft genome of Methanogenium marinum DSM 15558.</title>
        <authorList>
            <person name="Chen S.-C."/>
            <person name="You Y.-T."/>
        </authorList>
    </citation>
    <scope>NUCLEOTIDE SEQUENCE</scope>
    <source>
        <strain evidence="5">DSM 15558</strain>
    </source>
</reference>
<name>A0A9Q4KTK8_9EURY</name>
<dbReference type="CDD" id="cd17534">
    <property type="entry name" value="REC_DC-like"/>
    <property type="match status" value="1"/>
</dbReference>
<dbReference type="PANTHER" id="PTHR44591:SF14">
    <property type="entry name" value="PROTEIN PILG"/>
    <property type="match status" value="1"/>
</dbReference>
<evidence type="ECO:0000313" key="5">
    <source>
        <dbReference type="EMBL" id="MDE4908479.1"/>
    </source>
</evidence>
<dbReference type="RefSeq" id="WP_274925106.1">
    <property type="nucleotide sequence ID" value="NZ_JAKELO010000002.1"/>
</dbReference>
<dbReference type="EMBL" id="JAKELO010000002">
    <property type="protein sequence ID" value="MDE4908479.1"/>
    <property type="molecule type" value="Genomic_DNA"/>
</dbReference>
<dbReference type="InterPro" id="IPR011006">
    <property type="entry name" value="CheY-like_superfamily"/>
</dbReference>
<gene>
    <name evidence="5" type="ORF">L0665_07655</name>
</gene>
<evidence type="ECO:0000313" key="6">
    <source>
        <dbReference type="Proteomes" id="UP001143747"/>
    </source>
</evidence>
<feature type="modified residue" description="4-aspartylphosphate" evidence="3">
    <location>
        <position position="58"/>
    </location>
</feature>
<dbReference type="GO" id="GO:0000160">
    <property type="term" value="P:phosphorelay signal transduction system"/>
    <property type="evidence" value="ECO:0007669"/>
    <property type="project" value="UniProtKB-KW"/>
</dbReference>
<evidence type="ECO:0000256" key="2">
    <source>
        <dbReference type="ARBA" id="ARBA00023012"/>
    </source>
</evidence>
<feature type="domain" description="Response regulatory" evidence="4">
    <location>
        <begin position="8"/>
        <end position="123"/>
    </location>
</feature>
<evidence type="ECO:0000259" key="4">
    <source>
        <dbReference type="PROSITE" id="PS50110"/>
    </source>
</evidence>
<proteinExistence type="predicted"/>
<dbReference type="InterPro" id="IPR001789">
    <property type="entry name" value="Sig_transdc_resp-reg_receiver"/>
</dbReference>
<dbReference type="Pfam" id="PF00072">
    <property type="entry name" value="Response_reg"/>
    <property type="match status" value="1"/>
</dbReference>
<dbReference type="AlphaFoldDB" id="A0A9Q4KTK8"/>
<evidence type="ECO:0000256" key="3">
    <source>
        <dbReference type="PROSITE-ProRule" id="PRU00169"/>
    </source>
</evidence>
<dbReference type="InterPro" id="IPR050595">
    <property type="entry name" value="Bact_response_regulator"/>
</dbReference>
<accession>A0A9Q4KTK8</accession>
<dbReference type="PROSITE" id="PS50110">
    <property type="entry name" value="RESPONSE_REGULATORY"/>
    <property type="match status" value="1"/>
</dbReference>
<sequence>MEGNEKRSVGIVEDEGMIAMLLREMLTREGFDVVCTVKTGKEAVDCVRDNAPGAMLMDINLNGDMDGIEAAIHIREFSDIPIIFLSAYTDPSTKERAKGIRPYAFLPKPINKQLLISTLSAGITG</sequence>
<keyword evidence="2" id="KW-0902">Two-component regulatory system</keyword>
<protein>
    <submittedName>
        <fullName evidence="5">Response regulator</fullName>
    </submittedName>
</protein>
<organism evidence="5 6">
    <name type="scientific">Methanogenium marinum</name>
    <dbReference type="NCBI Taxonomy" id="348610"/>
    <lineage>
        <taxon>Archaea</taxon>
        <taxon>Methanobacteriati</taxon>
        <taxon>Methanobacteriota</taxon>
        <taxon>Stenosarchaea group</taxon>
        <taxon>Methanomicrobia</taxon>
        <taxon>Methanomicrobiales</taxon>
        <taxon>Methanomicrobiaceae</taxon>
        <taxon>Methanogenium</taxon>
    </lineage>
</organism>
<keyword evidence="6" id="KW-1185">Reference proteome</keyword>
<dbReference type="Gene3D" id="3.40.50.2300">
    <property type="match status" value="1"/>
</dbReference>
<comment type="caution">
    <text evidence="5">The sequence shown here is derived from an EMBL/GenBank/DDBJ whole genome shotgun (WGS) entry which is preliminary data.</text>
</comment>
<dbReference type="SMART" id="SM00448">
    <property type="entry name" value="REC"/>
    <property type="match status" value="1"/>
</dbReference>
<dbReference type="SUPFAM" id="SSF52172">
    <property type="entry name" value="CheY-like"/>
    <property type="match status" value="1"/>
</dbReference>
<evidence type="ECO:0000256" key="1">
    <source>
        <dbReference type="ARBA" id="ARBA00022553"/>
    </source>
</evidence>
<dbReference type="Proteomes" id="UP001143747">
    <property type="component" value="Unassembled WGS sequence"/>
</dbReference>
<dbReference type="PANTHER" id="PTHR44591">
    <property type="entry name" value="STRESS RESPONSE REGULATOR PROTEIN 1"/>
    <property type="match status" value="1"/>
</dbReference>
<keyword evidence="1 3" id="KW-0597">Phosphoprotein</keyword>